<feature type="compositionally biased region" description="Low complexity" evidence="7">
    <location>
        <begin position="484"/>
        <end position="518"/>
    </location>
</feature>
<comment type="caution">
    <text evidence="10">The sequence shown here is derived from an EMBL/GenBank/DDBJ whole genome shotgun (WGS) entry which is preliminary data.</text>
</comment>
<dbReference type="RefSeq" id="WP_151141875.1">
    <property type="nucleotide sequence ID" value="NZ_WAGX01000004.1"/>
</dbReference>
<dbReference type="Pfam" id="PF03734">
    <property type="entry name" value="YkuD"/>
    <property type="match status" value="1"/>
</dbReference>
<dbReference type="InterPro" id="IPR050979">
    <property type="entry name" value="LD-transpeptidase"/>
</dbReference>
<evidence type="ECO:0000256" key="6">
    <source>
        <dbReference type="PROSITE-ProRule" id="PRU01373"/>
    </source>
</evidence>
<evidence type="ECO:0000259" key="9">
    <source>
        <dbReference type="PROSITE" id="PS52029"/>
    </source>
</evidence>
<evidence type="ECO:0000256" key="4">
    <source>
        <dbReference type="ARBA" id="ARBA00022984"/>
    </source>
</evidence>
<dbReference type="GO" id="GO:0071972">
    <property type="term" value="F:peptidoglycan L,D-transpeptidase activity"/>
    <property type="evidence" value="ECO:0007669"/>
    <property type="project" value="TreeGrafter"/>
</dbReference>
<dbReference type="AlphaFoldDB" id="A0A7V7QLI7"/>
<keyword evidence="3 6" id="KW-0133">Cell shape</keyword>
<sequence length="518" mass="58920">MVKKRKKRRGSKKVKKLQMRAGIITGAAVLLIYLAGAFYYNWHFYQGTTINGVKSSNMSVEKAENVISKEVREYILTIEERNNVSEQIKGSDIGLKIYFDGGLDSLKEKQSGLLWPIALFKKHDYEIGTMLDYDKDLLDSFYNYLQCFDEDKIVAPKDAHISEYENGSYHIVDAEQGNLVKKQEFYEIIKQKILAMEPTVSIEEEGCYEAPALIADNESLKKAVDRLNHLVSSEIVYEFDDDKEVVDGERIHKWLTVDDNYNVSLDETKVKEFIDYIGKTYNTFGQVRTLKTSYGKTIEISGGDYGYWLDRSTELKELMEAIEAGTKGVREPVYFQTAAHYGKDDVGDTYVEINLTAQHLFFYKDGELVIESDFVSGNIKKEYGTPVGTYPIQYRQRNATLVGEDYETPVSYWMPFNGNIGMHDAPWRREFGKDIYMTNGSHGCINLPPNVAKTIYEGIARGVGVYVYELPGTETYTAKPNTSPTDITMPNNNTIPNNTVEDGTTLNNTEQNNTMQTN</sequence>
<dbReference type="GO" id="GO:0071555">
    <property type="term" value="P:cell wall organization"/>
    <property type="evidence" value="ECO:0007669"/>
    <property type="project" value="UniProtKB-UniRule"/>
</dbReference>
<proteinExistence type="predicted"/>
<keyword evidence="8" id="KW-0812">Transmembrane</keyword>
<evidence type="ECO:0000256" key="3">
    <source>
        <dbReference type="ARBA" id="ARBA00022960"/>
    </source>
</evidence>
<keyword evidence="8" id="KW-0472">Membrane</keyword>
<accession>A0A7V7QLI7</accession>
<gene>
    <name evidence="10" type="ORF">F7O84_03150</name>
</gene>
<evidence type="ECO:0000256" key="2">
    <source>
        <dbReference type="ARBA" id="ARBA00022679"/>
    </source>
</evidence>
<dbReference type="InterPro" id="IPR022029">
    <property type="entry name" value="YoaR-like_PG-bd"/>
</dbReference>
<reference evidence="10 11" key="2">
    <citation type="submission" date="2020-02" db="EMBL/GenBank/DDBJ databases">
        <title>Candidatus Galacturonibacter soehngenii shows hetero-acetogenic catabolism of galacturonic acid but lacks a canonical carbon monoxide dehydrogenase/acetyl-CoA synthase complex.</title>
        <authorList>
            <person name="Diender M."/>
            <person name="Stouten G.R."/>
            <person name="Petersen J.F."/>
            <person name="Nielsen P.H."/>
            <person name="Dueholm M.S."/>
            <person name="Pronk J.T."/>
            <person name="Van Loosdrecht M.C.M."/>
        </authorList>
    </citation>
    <scope>NUCLEOTIDE SEQUENCE [LARGE SCALE GENOMIC DNA]</scope>
    <source>
        <strain evidence="10">GalUA</strain>
    </source>
</reference>
<dbReference type="Pfam" id="PF12229">
    <property type="entry name" value="PG_binding_4"/>
    <property type="match status" value="1"/>
</dbReference>
<protein>
    <submittedName>
        <fullName evidence="10">L,D-transpeptidase family protein</fullName>
    </submittedName>
</protein>
<feature type="active site" description="Proton donor/acceptor" evidence="6">
    <location>
        <position position="423"/>
    </location>
</feature>
<dbReference type="PANTHER" id="PTHR30582">
    <property type="entry name" value="L,D-TRANSPEPTIDASE"/>
    <property type="match status" value="1"/>
</dbReference>
<dbReference type="Gene3D" id="3.10.20.800">
    <property type="match status" value="1"/>
</dbReference>
<dbReference type="EMBL" id="WAGX01000004">
    <property type="protein sequence ID" value="KAB1439409.1"/>
    <property type="molecule type" value="Genomic_DNA"/>
</dbReference>
<feature type="domain" description="L,D-TPase catalytic" evidence="9">
    <location>
        <begin position="349"/>
        <end position="468"/>
    </location>
</feature>
<keyword evidence="8" id="KW-1133">Transmembrane helix</keyword>
<dbReference type="Proteomes" id="UP000461768">
    <property type="component" value="Unassembled WGS sequence"/>
</dbReference>
<keyword evidence="5 6" id="KW-0961">Cell wall biogenesis/degradation</keyword>
<evidence type="ECO:0000256" key="7">
    <source>
        <dbReference type="SAM" id="MobiDB-lite"/>
    </source>
</evidence>
<evidence type="ECO:0000256" key="8">
    <source>
        <dbReference type="SAM" id="Phobius"/>
    </source>
</evidence>
<dbReference type="SUPFAM" id="SSF141523">
    <property type="entry name" value="L,D-transpeptidase catalytic domain-like"/>
    <property type="match status" value="1"/>
</dbReference>
<dbReference type="InterPro" id="IPR005490">
    <property type="entry name" value="LD_TPept_cat_dom"/>
</dbReference>
<keyword evidence="2" id="KW-0808">Transferase</keyword>
<dbReference type="Gene3D" id="2.40.440.10">
    <property type="entry name" value="L,D-transpeptidase catalytic domain-like"/>
    <property type="match status" value="1"/>
</dbReference>
<feature type="transmembrane region" description="Helical" evidence="8">
    <location>
        <begin position="21"/>
        <end position="42"/>
    </location>
</feature>
<keyword evidence="11" id="KW-1185">Reference proteome</keyword>
<dbReference type="SUPFAM" id="SSF143985">
    <property type="entry name" value="L,D-transpeptidase pre-catalytic domain-like"/>
    <property type="match status" value="1"/>
</dbReference>
<dbReference type="InterPro" id="IPR038054">
    <property type="entry name" value="LD_TPept-like_central_sf"/>
</dbReference>
<evidence type="ECO:0000256" key="5">
    <source>
        <dbReference type="ARBA" id="ARBA00023316"/>
    </source>
</evidence>
<evidence type="ECO:0000313" key="11">
    <source>
        <dbReference type="Proteomes" id="UP000461768"/>
    </source>
</evidence>
<dbReference type="CDD" id="cd16913">
    <property type="entry name" value="YkuD_like"/>
    <property type="match status" value="1"/>
</dbReference>
<dbReference type="GO" id="GO:0008360">
    <property type="term" value="P:regulation of cell shape"/>
    <property type="evidence" value="ECO:0007669"/>
    <property type="project" value="UniProtKB-UniRule"/>
</dbReference>
<keyword evidence="4 6" id="KW-0573">Peptidoglycan synthesis</keyword>
<reference evidence="10 11" key="1">
    <citation type="submission" date="2019-09" db="EMBL/GenBank/DDBJ databases">
        <authorList>
            <person name="Valk L.C."/>
        </authorList>
    </citation>
    <scope>NUCLEOTIDE SEQUENCE [LARGE SCALE GENOMIC DNA]</scope>
    <source>
        <strain evidence="10">GalUA</strain>
    </source>
</reference>
<dbReference type="UniPathway" id="UPA00219"/>
<dbReference type="PANTHER" id="PTHR30582:SF33">
    <property type="entry name" value="EXPORTED PROTEIN"/>
    <property type="match status" value="1"/>
</dbReference>
<feature type="active site" description="Nucleophile" evidence="6">
    <location>
        <position position="444"/>
    </location>
</feature>
<dbReference type="PROSITE" id="PS52029">
    <property type="entry name" value="LD_TPASE"/>
    <property type="match status" value="1"/>
</dbReference>
<comment type="pathway">
    <text evidence="1 6">Cell wall biogenesis; peptidoglycan biosynthesis.</text>
</comment>
<evidence type="ECO:0000256" key="1">
    <source>
        <dbReference type="ARBA" id="ARBA00004752"/>
    </source>
</evidence>
<name>A0A7V7QLI7_9FIRM</name>
<dbReference type="GO" id="GO:0005576">
    <property type="term" value="C:extracellular region"/>
    <property type="evidence" value="ECO:0007669"/>
    <property type="project" value="TreeGrafter"/>
</dbReference>
<feature type="region of interest" description="Disordered" evidence="7">
    <location>
        <begin position="477"/>
        <end position="518"/>
    </location>
</feature>
<dbReference type="InterPro" id="IPR038063">
    <property type="entry name" value="Transpep_catalytic_dom"/>
</dbReference>
<dbReference type="GO" id="GO:0018104">
    <property type="term" value="P:peptidoglycan-protein cross-linking"/>
    <property type="evidence" value="ECO:0007669"/>
    <property type="project" value="TreeGrafter"/>
</dbReference>
<dbReference type="OrthoDB" id="3176960at2"/>
<evidence type="ECO:0000313" key="10">
    <source>
        <dbReference type="EMBL" id="KAB1439409.1"/>
    </source>
</evidence>
<dbReference type="GO" id="GO:0016740">
    <property type="term" value="F:transferase activity"/>
    <property type="evidence" value="ECO:0007669"/>
    <property type="project" value="UniProtKB-KW"/>
</dbReference>
<organism evidence="10 11">
    <name type="scientific">Candidatus Galacturonatibacter soehngenii</name>
    <dbReference type="NCBI Taxonomy" id="2307010"/>
    <lineage>
        <taxon>Bacteria</taxon>
        <taxon>Bacillati</taxon>
        <taxon>Bacillota</taxon>
        <taxon>Clostridia</taxon>
        <taxon>Lachnospirales</taxon>
        <taxon>Lachnospiraceae</taxon>
        <taxon>Candidatus Galacturonatibacter</taxon>
    </lineage>
</organism>